<dbReference type="SUPFAM" id="SSF52540">
    <property type="entry name" value="P-loop containing nucleoside triphosphate hydrolases"/>
    <property type="match status" value="1"/>
</dbReference>
<feature type="transmembrane region" description="Helical" evidence="6">
    <location>
        <begin position="189"/>
        <end position="212"/>
    </location>
</feature>
<dbReference type="GO" id="GO:0005524">
    <property type="term" value="F:ATP binding"/>
    <property type="evidence" value="ECO:0007669"/>
    <property type="project" value="UniProtKB-KW"/>
</dbReference>
<evidence type="ECO:0000259" key="7">
    <source>
        <dbReference type="PROSITE" id="PS50893"/>
    </source>
</evidence>
<keyword evidence="8" id="KW-0067">ATP-binding</keyword>
<dbReference type="PANTHER" id="PTHR24220">
    <property type="entry name" value="IMPORT ATP-BINDING PROTEIN"/>
    <property type="match status" value="1"/>
</dbReference>
<dbReference type="PANTHER" id="PTHR24220:SF86">
    <property type="entry name" value="ABC TRANSPORTER ABCH.1"/>
    <property type="match status" value="1"/>
</dbReference>
<dbReference type="InterPro" id="IPR015854">
    <property type="entry name" value="ABC_transpr_LolD-like"/>
</dbReference>
<dbReference type="RefSeq" id="WP_199882863.1">
    <property type="nucleotide sequence ID" value="NZ_JAJCIQ010000015.1"/>
</dbReference>
<evidence type="ECO:0000313" key="9">
    <source>
        <dbReference type="Proteomes" id="UP001299546"/>
    </source>
</evidence>
<dbReference type="Pfam" id="PF00005">
    <property type="entry name" value="ABC_tran"/>
    <property type="match status" value="1"/>
</dbReference>
<feature type="transmembrane region" description="Helical" evidence="6">
    <location>
        <begin position="115"/>
        <end position="135"/>
    </location>
</feature>
<evidence type="ECO:0000313" key="8">
    <source>
        <dbReference type="EMBL" id="MCB7388835.1"/>
    </source>
</evidence>
<gene>
    <name evidence="8" type="ORF">LIZ65_16225</name>
</gene>
<keyword evidence="2" id="KW-1003">Cell membrane</keyword>
<comment type="subcellular location">
    <subcellularLocation>
        <location evidence="1">Cell membrane</location>
        <topology evidence="1">Multi-pass membrane protein</topology>
    </subcellularLocation>
</comment>
<evidence type="ECO:0000256" key="5">
    <source>
        <dbReference type="ARBA" id="ARBA00023136"/>
    </source>
</evidence>
<proteinExistence type="predicted"/>
<evidence type="ECO:0000256" key="1">
    <source>
        <dbReference type="ARBA" id="ARBA00004651"/>
    </source>
</evidence>
<dbReference type="Gene3D" id="3.40.50.300">
    <property type="entry name" value="P-loop containing nucleotide triphosphate hydrolases"/>
    <property type="match status" value="1"/>
</dbReference>
<feature type="transmembrane region" description="Helical" evidence="6">
    <location>
        <begin position="69"/>
        <end position="95"/>
    </location>
</feature>
<evidence type="ECO:0000256" key="4">
    <source>
        <dbReference type="ARBA" id="ARBA00022989"/>
    </source>
</evidence>
<organism evidence="8 9">
    <name type="scientific">Bariatricus massiliensis</name>
    <dbReference type="NCBI Taxonomy" id="1745713"/>
    <lineage>
        <taxon>Bacteria</taxon>
        <taxon>Bacillati</taxon>
        <taxon>Bacillota</taxon>
        <taxon>Clostridia</taxon>
        <taxon>Lachnospirales</taxon>
        <taxon>Lachnospiraceae</taxon>
        <taxon>Bariatricus</taxon>
    </lineage>
</organism>
<dbReference type="Proteomes" id="UP001299546">
    <property type="component" value="Unassembled WGS sequence"/>
</dbReference>
<accession>A0ABS8DK68</accession>
<keyword evidence="3 6" id="KW-0812">Transmembrane</keyword>
<dbReference type="Pfam" id="PF02687">
    <property type="entry name" value="FtsX"/>
    <property type="match status" value="1"/>
</dbReference>
<name>A0ABS8DK68_9FIRM</name>
<dbReference type="PROSITE" id="PS50893">
    <property type="entry name" value="ABC_TRANSPORTER_2"/>
    <property type="match status" value="1"/>
</dbReference>
<sequence>MTEWANQGLTDVYMYLAVRITGYAVIAAGIFVVVFSMKYYIKVRLRDYSLFLILGMKKRMLRQFIGMEYLLGWIVSLGTGILLGNGVQILFKFAVRKYYGGQAVTISVPLEVYKYTFIISVIMILVVLAVIAVLLEERGMSNLITAEVKKERRPVNRHWLIVVLLGTLVLCVSYVFMNQLGWNYFNENGTYSLAGCVISGGILMMFGGSLLLERVRKNEKYYFKKTHAISGGEKQRTAICRALVNSPGLLLADEPTGNLDSKSSEIVIQVLEEINEKFGKTILLVTHDPIVASHCKKVLFLKDGNIVNTVAREGKRDDFYKEILVNIARL</sequence>
<feature type="transmembrane region" description="Helical" evidence="6">
    <location>
        <begin position="159"/>
        <end position="177"/>
    </location>
</feature>
<evidence type="ECO:0000256" key="6">
    <source>
        <dbReference type="SAM" id="Phobius"/>
    </source>
</evidence>
<dbReference type="EMBL" id="JAJCIS010000015">
    <property type="protein sequence ID" value="MCB7388835.1"/>
    <property type="molecule type" value="Genomic_DNA"/>
</dbReference>
<keyword evidence="4 6" id="KW-1133">Transmembrane helix</keyword>
<evidence type="ECO:0000256" key="2">
    <source>
        <dbReference type="ARBA" id="ARBA00022475"/>
    </source>
</evidence>
<keyword evidence="9" id="KW-1185">Reference proteome</keyword>
<dbReference type="InterPro" id="IPR003838">
    <property type="entry name" value="ABC3_permease_C"/>
</dbReference>
<feature type="transmembrane region" description="Helical" evidence="6">
    <location>
        <begin position="20"/>
        <end position="41"/>
    </location>
</feature>
<evidence type="ECO:0000256" key="3">
    <source>
        <dbReference type="ARBA" id="ARBA00022692"/>
    </source>
</evidence>
<keyword evidence="5 6" id="KW-0472">Membrane</keyword>
<dbReference type="InterPro" id="IPR027417">
    <property type="entry name" value="P-loop_NTPase"/>
</dbReference>
<reference evidence="8 9" key="1">
    <citation type="submission" date="2021-10" db="EMBL/GenBank/DDBJ databases">
        <title>Collection of gut derived symbiotic bacterial strains cultured from healthy donors.</title>
        <authorList>
            <person name="Lin H."/>
            <person name="Littmann E."/>
            <person name="Kohout C."/>
            <person name="Pamer E.G."/>
        </authorList>
    </citation>
    <scope>NUCLEOTIDE SEQUENCE [LARGE SCALE GENOMIC DNA]</scope>
    <source>
        <strain evidence="8 9">DFI.1.165</strain>
    </source>
</reference>
<keyword evidence="8" id="KW-0547">Nucleotide-binding</keyword>
<comment type="caution">
    <text evidence="8">The sequence shown here is derived from an EMBL/GenBank/DDBJ whole genome shotgun (WGS) entry which is preliminary data.</text>
</comment>
<feature type="domain" description="ABC transporter" evidence="7">
    <location>
        <begin position="43"/>
        <end position="328"/>
    </location>
</feature>
<protein>
    <submittedName>
        <fullName evidence="8">ATP-binding cassette domain-containing protein</fullName>
    </submittedName>
</protein>
<dbReference type="InterPro" id="IPR003439">
    <property type="entry name" value="ABC_transporter-like_ATP-bd"/>
</dbReference>